<feature type="region of interest" description="Disordered" evidence="5">
    <location>
        <begin position="90"/>
        <end position="119"/>
    </location>
</feature>
<evidence type="ECO:0000256" key="1">
    <source>
        <dbReference type="ARBA" id="ARBA00001974"/>
    </source>
</evidence>
<name>A0A0F8WRE2_9EURO</name>
<feature type="domain" description="FAD-binding" evidence="7">
    <location>
        <begin position="7"/>
        <end position="220"/>
    </location>
</feature>
<protein>
    <recommendedName>
        <fullName evidence="7">FAD-binding domain-containing protein</fullName>
    </recommendedName>
</protein>
<keyword evidence="9" id="KW-1185">Reference proteome</keyword>
<dbReference type="STRING" id="308745.A0A0F8WRE2"/>
<dbReference type="PANTHER" id="PTHR43004">
    <property type="entry name" value="TRK SYSTEM POTASSIUM UPTAKE PROTEIN"/>
    <property type="match status" value="1"/>
</dbReference>
<evidence type="ECO:0000313" key="8">
    <source>
        <dbReference type="EMBL" id="KKK20210.1"/>
    </source>
</evidence>
<feature type="chain" id="PRO_5002529294" description="FAD-binding domain-containing protein" evidence="6">
    <location>
        <begin position="23"/>
        <end position="253"/>
    </location>
</feature>
<dbReference type="InterPro" id="IPR050641">
    <property type="entry name" value="RIFMO-like"/>
</dbReference>
<dbReference type="AlphaFoldDB" id="A0A0F8WRE2"/>
<evidence type="ECO:0000256" key="3">
    <source>
        <dbReference type="ARBA" id="ARBA00022827"/>
    </source>
</evidence>
<comment type="cofactor">
    <cofactor evidence="1">
        <name>FAD</name>
        <dbReference type="ChEBI" id="CHEBI:57692"/>
    </cofactor>
</comment>
<evidence type="ECO:0000259" key="7">
    <source>
        <dbReference type="Pfam" id="PF01494"/>
    </source>
</evidence>
<keyword evidence="3" id="KW-0274">FAD</keyword>
<keyword evidence="4" id="KW-0560">Oxidoreductase</keyword>
<accession>A0A0F8WRE2</accession>
<comment type="caution">
    <text evidence="8">The sequence shown here is derived from an EMBL/GenBank/DDBJ whole genome shotgun (WGS) entry which is preliminary data.</text>
</comment>
<organism evidence="8 9">
    <name type="scientific">Aspergillus rambellii</name>
    <dbReference type="NCBI Taxonomy" id="308745"/>
    <lineage>
        <taxon>Eukaryota</taxon>
        <taxon>Fungi</taxon>
        <taxon>Dikarya</taxon>
        <taxon>Ascomycota</taxon>
        <taxon>Pezizomycotina</taxon>
        <taxon>Eurotiomycetes</taxon>
        <taxon>Eurotiomycetidae</taxon>
        <taxon>Eurotiales</taxon>
        <taxon>Aspergillaceae</taxon>
        <taxon>Aspergillus</taxon>
        <taxon>Aspergillus subgen. Nidulantes</taxon>
    </lineage>
</organism>
<dbReference type="OrthoDB" id="2690153at2759"/>
<evidence type="ECO:0000256" key="2">
    <source>
        <dbReference type="ARBA" id="ARBA00022630"/>
    </source>
</evidence>
<dbReference type="Proteomes" id="UP000034291">
    <property type="component" value="Unassembled WGS sequence"/>
</dbReference>
<dbReference type="InterPro" id="IPR036188">
    <property type="entry name" value="FAD/NAD-bd_sf"/>
</dbReference>
<dbReference type="GO" id="GO:0016709">
    <property type="term" value="F:oxidoreductase activity, acting on paired donors, with incorporation or reduction of molecular oxygen, NAD(P)H as one donor, and incorporation of one atom of oxygen"/>
    <property type="evidence" value="ECO:0007669"/>
    <property type="project" value="UniProtKB-ARBA"/>
</dbReference>
<reference evidence="8 9" key="1">
    <citation type="submission" date="2015-02" db="EMBL/GenBank/DDBJ databases">
        <title>Draft Genome Sequences of Two Closely-Related Aflatoxigenic Aspergillus Species Obtained from the Cote d'Ivoire.</title>
        <authorList>
            <person name="Moore G.G."/>
            <person name="Beltz S.B."/>
            <person name="Mack B.M."/>
        </authorList>
    </citation>
    <scope>NUCLEOTIDE SEQUENCE [LARGE SCALE GENOMIC DNA]</scope>
    <source>
        <strain evidence="8 9">SRRC1468</strain>
    </source>
</reference>
<proteinExistence type="predicted"/>
<dbReference type="PRINTS" id="PR00420">
    <property type="entry name" value="RNGMNOXGNASE"/>
</dbReference>
<dbReference type="Gene3D" id="3.30.9.10">
    <property type="entry name" value="D-Amino Acid Oxidase, subunit A, domain 2"/>
    <property type="match status" value="1"/>
</dbReference>
<gene>
    <name evidence="8" type="ORF">ARAM_001738</name>
</gene>
<dbReference type="InterPro" id="IPR002938">
    <property type="entry name" value="FAD-bd"/>
</dbReference>
<dbReference type="Gene3D" id="3.50.50.60">
    <property type="entry name" value="FAD/NAD(P)-binding domain"/>
    <property type="match status" value="1"/>
</dbReference>
<dbReference type="SUPFAM" id="SSF51905">
    <property type="entry name" value="FAD/NAD(P)-binding domain"/>
    <property type="match status" value="1"/>
</dbReference>
<sequence length="253" mass="28226">MSITSLTPVIVVGASLVALSTALCLSKHNIPTIVLERHADISKHPRAIGFTSRTLEIYKNLGIAHHMPEIPKGFHLLRARVESLTGKWYESTSWSDPKPSEKEPSNPEEKKEFSAFPGSSIPQDKLEAILQTAALTRGVDIRRQHTLQDVCEDENGITAIVINTKGETVEIRGSYLIAADGNRSLVREKLGIARSGRGHIQTMRSVLFRALTPLEDFMKGVSQFNIDQPGLQAFMTTYMDGRWVLMFHDARRH</sequence>
<evidence type="ECO:0000313" key="9">
    <source>
        <dbReference type="Proteomes" id="UP000034291"/>
    </source>
</evidence>
<dbReference type="PANTHER" id="PTHR43004:SF19">
    <property type="entry name" value="BINDING MONOOXYGENASE, PUTATIVE (JCVI)-RELATED"/>
    <property type="match status" value="1"/>
</dbReference>
<evidence type="ECO:0000256" key="5">
    <source>
        <dbReference type="SAM" id="MobiDB-lite"/>
    </source>
</evidence>
<feature type="signal peptide" evidence="6">
    <location>
        <begin position="1"/>
        <end position="22"/>
    </location>
</feature>
<feature type="compositionally biased region" description="Basic and acidic residues" evidence="5">
    <location>
        <begin position="98"/>
        <end position="113"/>
    </location>
</feature>
<evidence type="ECO:0000256" key="6">
    <source>
        <dbReference type="SAM" id="SignalP"/>
    </source>
</evidence>
<dbReference type="Pfam" id="PF01494">
    <property type="entry name" value="FAD_binding_3"/>
    <property type="match status" value="1"/>
</dbReference>
<keyword evidence="6" id="KW-0732">Signal</keyword>
<keyword evidence="2" id="KW-0285">Flavoprotein</keyword>
<evidence type="ECO:0000256" key="4">
    <source>
        <dbReference type="ARBA" id="ARBA00023002"/>
    </source>
</evidence>
<dbReference type="GO" id="GO:0071949">
    <property type="term" value="F:FAD binding"/>
    <property type="evidence" value="ECO:0007669"/>
    <property type="project" value="InterPro"/>
</dbReference>
<dbReference type="EMBL" id="JZBS01002083">
    <property type="protein sequence ID" value="KKK20210.1"/>
    <property type="molecule type" value="Genomic_DNA"/>
</dbReference>